<reference evidence="2 3" key="1">
    <citation type="journal article" date="2021" name="BMC Genomics">
        <title>Datura genome reveals duplications of psychoactive alkaloid biosynthetic genes and high mutation rate following tissue culture.</title>
        <authorList>
            <person name="Rajewski A."/>
            <person name="Carter-House D."/>
            <person name="Stajich J."/>
            <person name="Litt A."/>
        </authorList>
    </citation>
    <scope>NUCLEOTIDE SEQUENCE [LARGE SCALE GENOMIC DNA]</scope>
    <source>
        <strain evidence="2">AR-01</strain>
    </source>
</reference>
<evidence type="ECO:0000313" key="2">
    <source>
        <dbReference type="EMBL" id="MCD9639774.1"/>
    </source>
</evidence>
<name>A0ABS8V0N0_DATST</name>
<feature type="region of interest" description="Disordered" evidence="1">
    <location>
        <begin position="101"/>
        <end position="139"/>
    </location>
</feature>
<protein>
    <submittedName>
        <fullName evidence="2">Uncharacterized protein</fullName>
    </submittedName>
</protein>
<proteinExistence type="predicted"/>
<sequence length="139" mass="15623">MGLLGSTHRRRLSMLLKIGLMRASWRLSSLLLGTRSVGLGLGYIFAEPEECNITLVREFYTNWDISYGERNEVKIRGQVICRVGPAFKELLDDDEATVLTDGVDDLDNDDEEEDAITGSMKVDGDDDEDEDQDYNLDDA</sequence>
<dbReference type="EMBL" id="JACEIK010002986">
    <property type="protein sequence ID" value="MCD9639774.1"/>
    <property type="molecule type" value="Genomic_DNA"/>
</dbReference>
<gene>
    <name evidence="2" type="ORF">HAX54_024495</name>
</gene>
<evidence type="ECO:0000256" key="1">
    <source>
        <dbReference type="SAM" id="MobiDB-lite"/>
    </source>
</evidence>
<accession>A0ABS8V0N0</accession>
<organism evidence="2 3">
    <name type="scientific">Datura stramonium</name>
    <name type="common">Jimsonweed</name>
    <name type="synonym">Common thornapple</name>
    <dbReference type="NCBI Taxonomy" id="4076"/>
    <lineage>
        <taxon>Eukaryota</taxon>
        <taxon>Viridiplantae</taxon>
        <taxon>Streptophyta</taxon>
        <taxon>Embryophyta</taxon>
        <taxon>Tracheophyta</taxon>
        <taxon>Spermatophyta</taxon>
        <taxon>Magnoliopsida</taxon>
        <taxon>eudicotyledons</taxon>
        <taxon>Gunneridae</taxon>
        <taxon>Pentapetalae</taxon>
        <taxon>asterids</taxon>
        <taxon>lamiids</taxon>
        <taxon>Solanales</taxon>
        <taxon>Solanaceae</taxon>
        <taxon>Solanoideae</taxon>
        <taxon>Datureae</taxon>
        <taxon>Datura</taxon>
    </lineage>
</organism>
<evidence type="ECO:0000313" key="3">
    <source>
        <dbReference type="Proteomes" id="UP000823775"/>
    </source>
</evidence>
<feature type="compositionally biased region" description="Acidic residues" evidence="1">
    <location>
        <begin position="101"/>
        <end position="115"/>
    </location>
</feature>
<dbReference type="Proteomes" id="UP000823775">
    <property type="component" value="Unassembled WGS sequence"/>
</dbReference>
<keyword evidence="3" id="KW-1185">Reference proteome</keyword>
<comment type="caution">
    <text evidence="2">The sequence shown here is derived from an EMBL/GenBank/DDBJ whole genome shotgun (WGS) entry which is preliminary data.</text>
</comment>
<feature type="compositionally biased region" description="Acidic residues" evidence="1">
    <location>
        <begin position="124"/>
        <end position="139"/>
    </location>
</feature>